<dbReference type="OrthoDB" id="48384at2"/>
<reference evidence="1" key="1">
    <citation type="submission" date="2019-11" db="EMBL/GenBank/DDBJ databases">
        <authorList>
            <person name="Li J."/>
        </authorList>
    </citation>
    <scope>NUCLEOTIDE SEQUENCE</scope>
    <source>
        <strain evidence="1">B6B</strain>
    </source>
</reference>
<dbReference type="EMBL" id="WJNG01000002">
    <property type="protein sequence ID" value="MRH41688.1"/>
    <property type="molecule type" value="Genomic_DNA"/>
</dbReference>
<gene>
    <name evidence="1" type="ORF">GH741_03255</name>
</gene>
<dbReference type="Proteomes" id="UP000799092">
    <property type="component" value="Unassembled WGS sequence"/>
</dbReference>
<keyword evidence="2" id="KW-1185">Reference proteome</keyword>
<evidence type="ECO:0000313" key="2">
    <source>
        <dbReference type="Proteomes" id="UP000799092"/>
    </source>
</evidence>
<protein>
    <submittedName>
        <fullName evidence="1">Uncharacterized protein</fullName>
    </submittedName>
</protein>
<evidence type="ECO:0000313" key="1">
    <source>
        <dbReference type="EMBL" id="MRH41688.1"/>
    </source>
</evidence>
<proteinExistence type="predicted"/>
<sequence>MMEKFSFNLTDKKQGDTLLNAINGKGAFRRFKDSVNQMGLDNQWYS</sequence>
<comment type="caution">
    <text evidence="1">The sequence shown here is derived from an EMBL/GenBank/DDBJ whole genome shotgun (WGS) entry which is preliminary data.</text>
</comment>
<organism evidence="1 2">
    <name type="scientific">Aquibacillus halophilus</name>
    <dbReference type="NCBI Taxonomy" id="930132"/>
    <lineage>
        <taxon>Bacteria</taxon>
        <taxon>Bacillati</taxon>
        <taxon>Bacillota</taxon>
        <taxon>Bacilli</taxon>
        <taxon>Bacillales</taxon>
        <taxon>Bacillaceae</taxon>
        <taxon>Aquibacillus</taxon>
    </lineage>
</organism>
<name>A0A6A8D7V8_9BACI</name>
<accession>A0A6A8D7V8</accession>
<dbReference type="AlphaFoldDB" id="A0A6A8D7V8"/>